<dbReference type="PANTHER" id="PTHR46250">
    <property type="entry name" value="MYB/SANT-LIKE DNA-BINDING DOMAIN PROTEIN-RELATED"/>
    <property type="match status" value="1"/>
</dbReference>
<organism evidence="1 3">
    <name type="scientific">Cucumis melo var. makuwa</name>
    <name type="common">Oriental melon</name>
    <dbReference type="NCBI Taxonomy" id="1194695"/>
    <lineage>
        <taxon>Eukaryota</taxon>
        <taxon>Viridiplantae</taxon>
        <taxon>Streptophyta</taxon>
        <taxon>Embryophyta</taxon>
        <taxon>Tracheophyta</taxon>
        <taxon>Spermatophyta</taxon>
        <taxon>Magnoliopsida</taxon>
        <taxon>eudicotyledons</taxon>
        <taxon>Gunneridae</taxon>
        <taxon>Pentapetalae</taxon>
        <taxon>rosids</taxon>
        <taxon>fabids</taxon>
        <taxon>Cucurbitales</taxon>
        <taxon>Cucurbitaceae</taxon>
        <taxon>Benincaseae</taxon>
        <taxon>Cucumis</taxon>
    </lineage>
</organism>
<reference evidence="3 4" key="1">
    <citation type="submission" date="2019-08" db="EMBL/GenBank/DDBJ databases">
        <title>Draft genome sequences of two oriental melons (Cucumis melo L. var makuwa).</title>
        <authorList>
            <person name="Kwon S.-Y."/>
        </authorList>
    </citation>
    <scope>NUCLEOTIDE SEQUENCE [LARGE SCALE GENOMIC DNA]</scope>
    <source>
        <strain evidence="4">cv. Chang Bougi</strain>
        <strain evidence="3">cv. SW 3</strain>
        <tissue evidence="1">Leaf</tissue>
    </source>
</reference>
<dbReference type="AlphaFoldDB" id="A0A5A7VDW8"/>
<dbReference type="EMBL" id="SSTD01001969">
    <property type="protein sequence ID" value="TYK28872.1"/>
    <property type="molecule type" value="Genomic_DNA"/>
</dbReference>
<sequence length="268" mass="31074">MATTLRLLKHSWMKEEDAYLVELVNAGDWRSNNGTFGPCRIKLLKRTYHALVEMHGPTCNGFGWNDERKCIIAEKESHPATRDLLNRSFPHYDELSYIFGKDRATRARVESFTNVESNDPVRYETFAADATPDMEFQPMHSQGLDMSSDELMGIRTTQVSEGRHVLSGFKQKRGVQPADSGDVIRTTIEYKNEQLNHIVDWIVLQRQDASQTRQEVVQQLETIPELTLMDRCRLIRILMRNVDNMKAFLDVPDKMKFPYYNIILQENS</sequence>
<dbReference type="Proteomes" id="UP000321947">
    <property type="component" value="Unassembled WGS sequence"/>
</dbReference>
<dbReference type="Proteomes" id="UP000321393">
    <property type="component" value="Unassembled WGS sequence"/>
</dbReference>
<proteinExistence type="predicted"/>
<dbReference type="PANTHER" id="PTHR46250:SF18">
    <property type="entry name" value="MYB_SANT-LIKE DOMAIN-CONTAINING PROTEIN"/>
    <property type="match status" value="1"/>
</dbReference>
<dbReference type="EMBL" id="SSTE01001516">
    <property type="protein sequence ID" value="KAA0065390.1"/>
    <property type="molecule type" value="Genomic_DNA"/>
</dbReference>
<gene>
    <name evidence="2" type="ORF">E5676_scaffold381G00140</name>
    <name evidence="1" type="ORF">E6C27_scaffold17G00580</name>
</gene>
<comment type="caution">
    <text evidence="1">The sequence shown here is derived from an EMBL/GenBank/DDBJ whole genome shotgun (WGS) entry which is preliminary data.</text>
</comment>
<accession>A0A5A7VDW8</accession>
<evidence type="ECO:0000313" key="3">
    <source>
        <dbReference type="Proteomes" id="UP000321393"/>
    </source>
</evidence>
<evidence type="ECO:0000313" key="4">
    <source>
        <dbReference type="Proteomes" id="UP000321947"/>
    </source>
</evidence>
<dbReference type="OrthoDB" id="618098at2759"/>
<name>A0A5A7VDW8_CUCMM</name>
<protein>
    <submittedName>
        <fullName evidence="1">Retrotransposon protein</fullName>
    </submittedName>
</protein>
<evidence type="ECO:0000313" key="2">
    <source>
        <dbReference type="EMBL" id="TYK28872.1"/>
    </source>
</evidence>
<evidence type="ECO:0000313" key="1">
    <source>
        <dbReference type="EMBL" id="KAA0065390.1"/>
    </source>
</evidence>